<dbReference type="AlphaFoldDB" id="A0A2C9WK07"/>
<protein>
    <submittedName>
        <fullName evidence="1">Uncharacterized protein</fullName>
    </submittedName>
</protein>
<proteinExistence type="predicted"/>
<organism evidence="1">
    <name type="scientific">Manihot esculenta</name>
    <name type="common">Cassava</name>
    <name type="synonym">Jatropha manihot</name>
    <dbReference type="NCBI Taxonomy" id="3983"/>
    <lineage>
        <taxon>Eukaryota</taxon>
        <taxon>Viridiplantae</taxon>
        <taxon>Streptophyta</taxon>
        <taxon>Embryophyta</taxon>
        <taxon>Tracheophyta</taxon>
        <taxon>Spermatophyta</taxon>
        <taxon>Magnoliopsida</taxon>
        <taxon>eudicotyledons</taxon>
        <taxon>Gunneridae</taxon>
        <taxon>Pentapetalae</taxon>
        <taxon>rosids</taxon>
        <taxon>fabids</taxon>
        <taxon>Malpighiales</taxon>
        <taxon>Euphorbiaceae</taxon>
        <taxon>Crotonoideae</taxon>
        <taxon>Manihoteae</taxon>
        <taxon>Manihot</taxon>
    </lineage>
</organism>
<accession>A0A2C9WK07</accession>
<reference evidence="1" key="1">
    <citation type="submission" date="2016-02" db="EMBL/GenBank/DDBJ databases">
        <title>WGS assembly of Manihot esculenta.</title>
        <authorList>
            <person name="Bredeson J.V."/>
            <person name="Prochnik S.E."/>
            <person name="Lyons J.B."/>
            <person name="Schmutz J."/>
            <person name="Grimwood J."/>
            <person name="Vrebalov J."/>
            <person name="Bart R.S."/>
            <person name="Amuge T."/>
            <person name="Ferguson M.E."/>
            <person name="Green R."/>
            <person name="Putnam N."/>
            <person name="Stites J."/>
            <person name="Rounsley S."/>
            <person name="Rokhsar D.S."/>
        </authorList>
    </citation>
    <scope>NUCLEOTIDE SEQUENCE [LARGE SCALE GENOMIC DNA]</scope>
    <source>
        <tissue evidence="1">Leaf</tissue>
    </source>
</reference>
<gene>
    <name evidence="1" type="ORF">MANES_01G103900</name>
</gene>
<dbReference type="EMBL" id="CM004387">
    <property type="protein sequence ID" value="OAY60324.1"/>
    <property type="molecule type" value="Genomic_DNA"/>
</dbReference>
<sequence>MIARMGLSTYARLMRGAGPCAVGSIHMHERGARAHAVHCLSGLCAGILRE</sequence>
<name>A0A2C9WK07_MANES</name>
<evidence type="ECO:0000313" key="1">
    <source>
        <dbReference type="EMBL" id="OAY60324.1"/>
    </source>
</evidence>